<organism evidence="1 2">
    <name type="scientific">Discina gigas</name>
    <dbReference type="NCBI Taxonomy" id="1032678"/>
    <lineage>
        <taxon>Eukaryota</taxon>
        <taxon>Fungi</taxon>
        <taxon>Dikarya</taxon>
        <taxon>Ascomycota</taxon>
        <taxon>Pezizomycotina</taxon>
        <taxon>Pezizomycetes</taxon>
        <taxon>Pezizales</taxon>
        <taxon>Discinaceae</taxon>
        <taxon>Discina</taxon>
    </lineage>
</organism>
<dbReference type="InterPro" id="IPR037653">
    <property type="entry name" value="Cbp6"/>
</dbReference>
<gene>
    <name evidence="1" type="ORF">Q9L58_003977</name>
</gene>
<comment type="caution">
    <text evidence="1">The sequence shown here is derived from an EMBL/GenBank/DDBJ whole genome shotgun (WGS) entry which is preliminary data.</text>
</comment>
<sequence length="145" mass="16760">MSMKNHLYRQYRTIIDLWPIDPLRPLAFQTFLRDRSAKQFGLHVGREDAVPTQNGDALSTTGNKGMEEGKPVVEFNTVGAVGELNALQTLLENRYLNMYPITETLLKPKGNPNYYENLLKELEKAPERSWLQAKMNSWKGYIRMK</sequence>
<evidence type="ECO:0000313" key="1">
    <source>
        <dbReference type="EMBL" id="KAL0636995.1"/>
    </source>
</evidence>
<dbReference type="PANTHER" id="PTHR28250:SF1">
    <property type="entry name" value="CYTOCHROME B PRE-MRNA-PROCESSING PROTEIN 6"/>
    <property type="match status" value="1"/>
</dbReference>
<dbReference type="PANTHER" id="PTHR28250">
    <property type="entry name" value="CYTOCHROME B PRE-MRNA-PROCESSING PROTEIN 6"/>
    <property type="match status" value="1"/>
</dbReference>
<dbReference type="Pfam" id="PF20180">
    <property type="entry name" value="UQCC2_CBP6"/>
    <property type="match status" value="1"/>
</dbReference>
<accession>A0ABR3GM47</accession>
<protein>
    <submittedName>
        <fullName evidence="1">Uncharacterized protein</fullName>
    </submittedName>
</protein>
<reference evidence="1 2" key="1">
    <citation type="submission" date="2024-02" db="EMBL/GenBank/DDBJ databases">
        <title>Discinaceae phylogenomics.</title>
        <authorList>
            <person name="Dirks A.C."/>
            <person name="James T.Y."/>
        </authorList>
    </citation>
    <scope>NUCLEOTIDE SEQUENCE [LARGE SCALE GENOMIC DNA]</scope>
    <source>
        <strain evidence="1 2">ACD0624</strain>
    </source>
</reference>
<proteinExistence type="predicted"/>
<keyword evidence="2" id="KW-1185">Reference proteome</keyword>
<name>A0ABR3GM47_9PEZI</name>
<evidence type="ECO:0000313" key="2">
    <source>
        <dbReference type="Proteomes" id="UP001447188"/>
    </source>
</evidence>
<dbReference type="Proteomes" id="UP001447188">
    <property type="component" value="Unassembled WGS sequence"/>
</dbReference>
<dbReference type="EMBL" id="JBBBZM010000040">
    <property type="protein sequence ID" value="KAL0636995.1"/>
    <property type="molecule type" value="Genomic_DNA"/>
</dbReference>